<gene>
    <name evidence="3" type="ORF">HID58_012034</name>
</gene>
<keyword evidence="2" id="KW-1133">Transmembrane helix</keyword>
<dbReference type="PANTHER" id="PTHR31170">
    <property type="entry name" value="BNAC04G53230D PROTEIN"/>
    <property type="match status" value="1"/>
</dbReference>
<dbReference type="InterPro" id="IPR004158">
    <property type="entry name" value="DUF247_pln"/>
</dbReference>
<feature type="region of interest" description="Disordered" evidence="1">
    <location>
        <begin position="1620"/>
        <end position="1700"/>
    </location>
</feature>
<evidence type="ECO:0000256" key="1">
    <source>
        <dbReference type="SAM" id="MobiDB-lite"/>
    </source>
</evidence>
<sequence length="2283" mass="266126">LHSRPIPLAHTPLKRLQPARTMVLVNLHTDGQPIIINRRMLTWYLLRMRDQTRNRQSQPVQDLNLLGLPLPGINGLGQENGLQNHEQQREEWVISVKGKMEQALRDGSTTSWDKLCIYRVPLHLQENDKKSYFPQTVSLGPYHHGNKHLLPMEFHKWRAVNMIMSRTGQGIEIYIDAMKELEERARACYQGPIALSVNEFTEMLVLDGCFVLELFRGTVEGFQPIGYARNDPVFAMRGLMHSIQRDMVMLENQLPLFVLDRLLELQLGTLNQTGLVAQVAVKFFDPLMPTGEASTRLNPSKLKPWLERSLNSLGDNGDLHCLDVFRRSLLKFSYTPNPRSEEDPLPLNLVDKRQQQLVHCVTELREAGVKFKTRKTDRFWDIRFEHGCLEIPKLLIHDGTKSLFSNLIAFEQCHIDSTKDITSYIIFMDNLINSSEDVSYLHYCGIIEHWLGSDAEVADLFNRLCQEVFFDPKDSYLSKLSDEVNYYYSRRWNALKATLKHRYFNNPWAYFSFFAAVILLVLTLVQSFYAMVNLTNRPPPPPPPPPQFRSISSRSAGNLIQRLTRSQPVPRPPPPPSWPRPLRPLSRPPPPPPPPRPRPPPPPPPFVPILPLPHLIISRRRRKLYHKRMLTWYLITLKMRQKLQTLNQKPEETREAWVISIKEKMDATLRVDATTSRDKLCIYRVPRYLQENDKKSYFPQTVSLGPYHHGKEHLVPMEHHKWRAVNMVMKRTKHRIEMYIDAMKELEEKARACYEGPIVWSSNKFAEMMFLDGLFILELFRGADNDKGFLVLGYGRNDPVFAMRGSMHSIQRDMVMLENQLPLFVLNRLLELQLGSEYQTGLVVQLAIRFFNPLMPTDKLATKTDQVEIKISLENDNFFNPIADKDKEELHCLDVFRRSLLRPSQKPEPRLSRTRWSWKRRAADKRQQQLIHCVTELREAGIKFKRRKTDRFWDIRFKNGYLEIPKLLIHDGTKSLFSNLIAFEQCHIDSNNDITSYIIFMDNLIDSAEDVRYLHYCGIIEHWLGTDSEVADLFNRLCQEVAFDLQDSYLSELSNKVDHNYNRKWNVMKATLKHKYFNNPWAYFSFIAAVILLLLTLSIPPQRHSFKKRSKNPPPSPPPQPSFGSIPRRRRYFFKKRSKNPPPAPPPPPSFGPSLPWLKRRKINPTLPSSVNKDMSLIQKDMLTWYLLTLMMRQKLQTRNQQPEETREEWVISIKDKMEQTLREDATTSWERLCIYRVPQYLQENDNKSYFPQTVSLGPYHHGKDHLLPMDRHKWRAVNMTMARTKQGIEMYLDAMKELEERARACYEGPIGLSSNKFTEILVLDGCFVLELFRGADKGFSELGYDRNDPVFAMRGSMHSIQRDMLAIRFFDPLIPTNQPLTKTNTSNLGEDKFFNPIADKDQDELHCLDVFRRSLLRPSTKPEPRLSRRRWSWKTRVADKRQQQLIHCVTELREAGIKFKIRKTDRFWDIRFKNGYLEIPKLLIHDGTKSLFSNLIAFEQCHIDSSNDITSYIIFMDNLIDSPQDVSYLHYCGIIEHWLGSDLEVADMFNRLCQEVAFDPQNSYLSQLSNKVDRNYSRKWNVMKAVLKHKYFNNPWAYFSFFAALVLLVLTLFQSEQTTSNETMAKATPRAATGATSKQERDSPTQGLHALPPKTTGGDKDRENHQNKVAGAKLEVATARSKRRPLASLRSPGTTQIYSINPDLNQERISELHLLRHREKTTEMTMRSGGNRGGSSDRKRTRQPPERGNKKMVAVFYKDMLSWYLLTLKIREKLEAENQGSEPVNQDQNLLPLQVTRSDQDQNIHNHEQTLSETGKIEVTKESPKETRDDWVISITDKLEQADRDDDTTIWGKLCIYRVPYYLQENDNQSYFPQTVSLGPYHHGKKRLRSMDRHKWRAVNRILKRTNQSIKIYIDAMRELEEKARACYEGPLGLSSNEFVEMLVLDGCFVLELFRGAVEGFTELGYARNDPVFAMRGSMHSIQRDMIMLENQLPLFILNRLLELQLGTKNQTGLVAQLAVRFFDPLMPTDEPMTKTDQSKLENYLAGDKAFDPFADMGELHCLDVFRRSLLRSSPKPEPRLSRRRWSRNTRVADKRRQQLIHCVTELKEAGIKFRRRKTDRFWDIQFNNGYLEIPRLLIHDGTKSLFLNLIAFEQCHIDSSNDITSYIIFMDNLIDSHEDVSYLHYCGIIEHWLGSDAEVANLFNRLCEEVVFDTEDSYLSRLSAEVNRYYNQKWNAWRAALKHKYFNNPWAVVSFCAAVILLVLTLCQSFYAVYAYYKPPS</sequence>
<evidence type="ECO:0000313" key="3">
    <source>
        <dbReference type="EMBL" id="KAH0934917.1"/>
    </source>
</evidence>
<feature type="compositionally biased region" description="Basic and acidic residues" evidence="1">
    <location>
        <begin position="1736"/>
        <end position="1750"/>
    </location>
</feature>
<feature type="transmembrane region" description="Helical" evidence="2">
    <location>
        <begin position="508"/>
        <end position="532"/>
    </location>
</feature>
<protein>
    <submittedName>
        <fullName evidence="3">Uncharacterized protein</fullName>
    </submittedName>
</protein>
<dbReference type="EMBL" id="JAGKQM010000003">
    <property type="protein sequence ID" value="KAH0934917.1"/>
    <property type="molecule type" value="Genomic_DNA"/>
</dbReference>
<feature type="compositionally biased region" description="Pro residues" evidence="1">
    <location>
        <begin position="569"/>
        <end position="602"/>
    </location>
</feature>
<dbReference type="Pfam" id="PF03140">
    <property type="entry name" value="DUF247"/>
    <property type="match status" value="4"/>
</dbReference>
<feature type="region of interest" description="Disordered" evidence="1">
    <location>
        <begin position="1721"/>
        <end position="1751"/>
    </location>
</feature>
<accession>A0ABQ8DZX3</accession>
<evidence type="ECO:0000313" key="4">
    <source>
        <dbReference type="Proteomes" id="UP000824890"/>
    </source>
</evidence>
<organism evidence="3 4">
    <name type="scientific">Brassica napus</name>
    <name type="common">Rape</name>
    <dbReference type="NCBI Taxonomy" id="3708"/>
    <lineage>
        <taxon>Eukaryota</taxon>
        <taxon>Viridiplantae</taxon>
        <taxon>Streptophyta</taxon>
        <taxon>Embryophyta</taxon>
        <taxon>Tracheophyta</taxon>
        <taxon>Spermatophyta</taxon>
        <taxon>Magnoliopsida</taxon>
        <taxon>eudicotyledons</taxon>
        <taxon>Gunneridae</taxon>
        <taxon>Pentapetalae</taxon>
        <taxon>rosids</taxon>
        <taxon>malvids</taxon>
        <taxon>Brassicales</taxon>
        <taxon>Brassicaceae</taxon>
        <taxon>Brassiceae</taxon>
        <taxon>Brassica</taxon>
    </lineage>
</organism>
<feature type="compositionally biased region" description="Pro residues" evidence="1">
    <location>
        <begin position="1112"/>
        <end position="1121"/>
    </location>
</feature>
<feature type="region of interest" description="Disordered" evidence="1">
    <location>
        <begin position="1136"/>
        <end position="1155"/>
    </location>
</feature>
<feature type="compositionally biased region" description="Basic and acidic residues" evidence="1">
    <location>
        <begin position="1658"/>
        <end position="1667"/>
    </location>
</feature>
<feature type="transmembrane region" description="Helical" evidence="2">
    <location>
        <begin position="2252"/>
        <end position="2279"/>
    </location>
</feature>
<feature type="transmembrane region" description="Helical" evidence="2">
    <location>
        <begin position="1081"/>
        <end position="1099"/>
    </location>
</feature>
<evidence type="ECO:0000256" key="2">
    <source>
        <dbReference type="SAM" id="Phobius"/>
    </source>
</evidence>
<reference evidence="3 4" key="1">
    <citation type="submission" date="2021-05" db="EMBL/GenBank/DDBJ databases">
        <title>Genome Assembly of Synthetic Allotetraploid Brassica napus Reveals Homoeologous Exchanges between Subgenomes.</title>
        <authorList>
            <person name="Davis J.T."/>
        </authorList>
    </citation>
    <scope>NUCLEOTIDE SEQUENCE [LARGE SCALE GENOMIC DNA]</scope>
    <source>
        <strain evidence="4">cv. Da-Ae</strain>
        <tissue evidence="3">Seedling</tissue>
    </source>
</reference>
<feature type="compositionally biased region" description="Pro residues" evidence="1">
    <location>
        <begin position="1140"/>
        <end position="1151"/>
    </location>
</feature>
<keyword evidence="2" id="KW-0812">Transmembrane</keyword>
<keyword evidence="2" id="KW-0472">Membrane</keyword>
<comment type="caution">
    <text evidence="3">The sequence shown here is derived from an EMBL/GenBank/DDBJ whole genome shotgun (WGS) entry which is preliminary data.</text>
</comment>
<feature type="region of interest" description="Disordered" evidence="1">
    <location>
        <begin position="1105"/>
        <end position="1126"/>
    </location>
</feature>
<keyword evidence="4" id="KW-1185">Reference proteome</keyword>
<feature type="non-terminal residue" evidence="3">
    <location>
        <position position="1"/>
    </location>
</feature>
<dbReference type="Proteomes" id="UP000824890">
    <property type="component" value="Unassembled WGS sequence"/>
</dbReference>
<feature type="region of interest" description="Disordered" evidence="1">
    <location>
        <begin position="563"/>
        <end position="602"/>
    </location>
</feature>
<name>A0ABQ8DZX3_BRANA</name>
<dbReference type="PANTHER" id="PTHR31170:SF25">
    <property type="entry name" value="BNAA09G04570D PROTEIN"/>
    <property type="match status" value="1"/>
</dbReference>
<proteinExistence type="predicted"/>